<comment type="catalytic activity">
    <reaction evidence="7">
        <text>GTP + H2O = GDP + phosphate + H(+)</text>
        <dbReference type="Rhea" id="RHEA:19669"/>
        <dbReference type="ChEBI" id="CHEBI:15377"/>
        <dbReference type="ChEBI" id="CHEBI:15378"/>
        <dbReference type="ChEBI" id="CHEBI:37565"/>
        <dbReference type="ChEBI" id="CHEBI:43474"/>
        <dbReference type="ChEBI" id="CHEBI:58189"/>
    </reaction>
    <physiologicalReaction direction="left-to-right" evidence="7">
        <dbReference type="Rhea" id="RHEA:19670"/>
    </physiologicalReaction>
</comment>
<dbReference type="Gene3D" id="3.30.1220.10">
    <property type="entry name" value="CobW-like, C-terminal domain"/>
    <property type="match status" value="1"/>
</dbReference>
<dbReference type="Pfam" id="PF07683">
    <property type="entry name" value="CobW_C"/>
    <property type="match status" value="1"/>
</dbReference>
<dbReference type="SUPFAM" id="SSF90002">
    <property type="entry name" value="Hypothetical protein YjiA, C-terminal domain"/>
    <property type="match status" value="1"/>
</dbReference>
<keyword evidence="5" id="KW-0143">Chaperone</keyword>
<evidence type="ECO:0000256" key="5">
    <source>
        <dbReference type="ARBA" id="ARBA00023186"/>
    </source>
</evidence>
<reference evidence="11 12" key="1">
    <citation type="journal article" date="2020" name="Fungal Divers.">
        <title>Resolving the Mortierellaceae phylogeny through synthesis of multi-gene phylogenetics and phylogenomics.</title>
        <authorList>
            <person name="Vandepol N."/>
            <person name="Liber J."/>
            <person name="Desiro A."/>
            <person name="Na H."/>
            <person name="Kennedy M."/>
            <person name="Barry K."/>
            <person name="Grigoriev I.V."/>
            <person name="Miller A.N."/>
            <person name="O'Donnell K."/>
            <person name="Stajich J.E."/>
            <person name="Bonito G."/>
        </authorList>
    </citation>
    <scope>NUCLEOTIDE SEQUENCE [LARGE SCALE GENOMIC DNA]</scope>
    <source>
        <strain evidence="11 12">AD045</strain>
    </source>
</reference>
<dbReference type="Proteomes" id="UP001194696">
    <property type="component" value="Unassembled WGS sequence"/>
</dbReference>
<dbReference type="InterPro" id="IPR011629">
    <property type="entry name" value="CobW-like_C"/>
</dbReference>
<evidence type="ECO:0000256" key="1">
    <source>
        <dbReference type="ARBA" id="ARBA00022741"/>
    </source>
</evidence>
<evidence type="ECO:0000313" key="12">
    <source>
        <dbReference type="Proteomes" id="UP001194696"/>
    </source>
</evidence>
<dbReference type="CDD" id="cd03112">
    <property type="entry name" value="CobW-like"/>
    <property type="match status" value="1"/>
</dbReference>
<evidence type="ECO:0000259" key="9">
    <source>
        <dbReference type="Pfam" id="PF02492"/>
    </source>
</evidence>
<dbReference type="InterPro" id="IPR003495">
    <property type="entry name" value="CobW/HypB/UreG_nucleotide-bd"/>
</dbReference>
<comment type="caution">
    <text evidence="11">The sequence shown here is derived from an EMBL/GenBank/DDBJ whole genome shotgun (WGS) entry which is preliminary data.</text>
</comment>
<proteinExistence type="inferred from homology"/>
<dbReference type="PANTHER" id="PTHR13748:SF31">
    <property type="entry name" value="ZINC-REGULATED GTPASE METALLOPROTEIN ACTIVATOR 1A-RELATED"/>
    <property type="match status" value="1"/>
</dbReference>
<evidence type="ECO:0000256" key="4">
    <source>
        <dbReference type="ARBA" id="ARBA00023134"/>
    </source>
</evidence>
<keyword evidence="1" id="KW-0547">Nucleotide-binding</keyword>
<sequence>MSSSDDDCPPLAVPLHNNSLDDEEMPDLVDTLVDSAVAKSENENNNDNSLPTKKIPITIITGFLGSGKSTLLDHILTEKHDFKVAVILNEFGDTGGIDQAMNVGMAGEVVEEWLELKNGCLCCTVKDNGVLAIENLMKKKGKFDYILLETTGLADPGPIASIFWMDDDLGSDIYLDGIVTLVDSRNVRKELATKKEDGSLNETAKQIAMADRLILNKTDLITSQEADQLEEDCRAMNGVAQIVRSQHSRVDLNFVLDIAAFDAVRAKELEQADAALKKQQDDHDHDDPNHIHGDECGHDHKKDGTTALSRHLDQSIKTTTLTFNTPALDQKLFEHWLQILLWEHHIPELDIVVNGSAEDQKLASSQHPKLDILRVKGIFKPLDRPAGTRVVIQGVQELYDIKEAVYSAGQEDLEGAGKVIFIGRGLDNQRLLASCQRFMKLDFEDVSVV</sequence>
<dbReference type="InterPro" id="IPR036627">
    <property type="entry name" value="CobW-likC_sf"/>
</dbReference>
<keyword evidence="2" id="KW-0378">Hydrolase</keyword>
<dbReference type="InterPro" id="IPR051316">
    <property type="entry name" value="Zinc-reg_GTPase_activator"/>
</dbReference>
<feature type="domain" description="CobW/HypB/UreG nucleotide-binding" evidence="9">
    <location>
        <begin position="56"/>
        <end position="243"/>
    </location>
</feature>
<evidence type="ECO:0000256" key="3">
    <source>
        <dbReference type="ARBA" id="ARBA00022833"/>
    </source>
</evidence>
<feature type="region of interest" description="Disordered" evidence="8">
    <location>
        <begin position="1"/>
        <end position="24"/>
    </location>
</feature>
<comment type="similarity">
    <text evidence="6">Belongs to the SIMIBI class G3E GTPase family. ZNG1 subfamily.</text>
</comment>
<gene>
    <name evidence="11" type="primary">CBWD1</name>
    <name evidence="11" type="ORF">BGZ96_003082</name>
</gene>
<evidence type="ECO:0000313" key="11">
    <source>
        <dbReference type="EMBL" id="KAG0293263.1"/>
    </source>
</evidence>
<dbReference type="InterPro" id="IPR027417">
    <property type="entry name" value="P-loop_NTPase"/>
</dbReference>
<evidence type="ECO:0000256" key="7">
    <source>
        <dbReference type="ARBA" id="ARBA00049117"/>
    </source>
</evidence>
<feature type="domain" description="CobW C-terminal" evidence="10">
    <location>
        <begin position="366"/>
        <end position="434"/>
    </location>
</feature>
<evidence type="ECO:0000259" key="10">
    <source>
        <dbReference type="Pfam" id="PF07683"/>
    </source>
</evidence>
<dbReference type="PANTHER" id="PTHR13748">
    <property type="entry name" value="COBW-RELATED"/>
    <property type="match status" value="1"/>
</dbReference>
<evidence type="ECO:0000256" key="6">
    <source>
        <dbReference type="ARBA" id="ARBA00034320"/>
    </source>
</evidence>
<evidence type="ECO:0000256" key="8">
    <source>
        <dbReference type="SAM" id="MobiDB-lite"/>
    </source>
</evidence>
<dbReference type="Gene3D" id="3.40.50.300">
    <property type="entry name" value="P-loop containing nucleotide triphosphate hydrolases"/>
    <property type="match status" value="1"/>
</dbReference>
<name>A0ABQ7K7B6_9FUNG</name>
<keyword evidence="12" id="KW-1185">Reference proteome</keyword>
<feature type="region of interest" description="Disordered" evidence="8">
    <location>
        <begin position="274"/>
        <end position="305"/>
    </location>
</feature>
<dbReference type="EMBL" id="JAAAIM010000163">
    <property type="protein sequence ID" value="KAG0293263.1"/>
    <property type="molecule type" value="Genomic_DNA"/>
</dbReference>
<protein>
    <submittedName>
        <fullName evidence="11">COBW domain-containing protein 1</fullName>
    </submittedName>
</protein>
<dbReference type="SUPFAM" id="SSF52540">
    <property type="entry name" value="P-loop containing nucleoside triphosphate hydrolases"/>
    <property type="match status" value="1"/>
</dbReference>
<keyword evidence="3" id="KW-0862">Zinc</keyword>
<evidence type="ECO:0000256" key="2">
    <source>
        <dbReference type="ARBA" id="ARBA00022801"/>
    </source>
</evidence>
<keyword evidence="4" id="KW-0342">GTP-binding</keyword>
<organism evidence="11 12">
    <name type="scientific">Linnemannia gamsii</name>
    <dbReference type="NCBI Taxonomy" id="64522"/>
    <lineage>
        <taxon>Eukaryota</taxon>
        <taxon>Fungi</taxon>
        <taxon>Fungi incertae sedis</taxon>
        <taxon>Mucoromycota</taxon>
        <taxon>Mortierellomycotina</taxon>
        <taxon>Mortierellomycetes</taxon>
        <taxon>Mortierellales</taxon>
        <taxon>Mortierellaceae</taxon>
        <taxon>Linnemannia</taxon>
    </lineage>
</organism>
<dbReference type="Pfam" id="PF02492">
    <property type="entry name" value="cobW"/>
    <property type="match status" value="1"/>
</dbReference>
<accession>A0ABQ7K7B6</accession>